<keyword evidence="9" id="KW-1185">Reference proteome</keyword>
<reference evidence="8 9" key="1">
    <citation type="submission" date="2016-10" db="EMBL/GenBank/DDBJ databases">
        <authorList>
            <person name="de Groot N.N."/>
        </authorList>
    </citation>
    <scope>NUCLEOTIDE SEQUENCE [LARGE SCALE GENOMIC DNA]</scope>
    <source>
        <strain evidence="8 9">DSM 23609</strain>
    </source>
</reference>
<dbReference type="GO" id="GO:0009425">
    <property type="term" value="C:bacterial-type flagellum basal body"/>
    <property type="evidence" value="ECO:0007669"/>
    <property type="project" value="UniProtKB-SubCell"/>
</dbReference>
<dbReference type="GO" id="GO:0005886">
    <property type="term" value="C:plasma membrane"/>
    <property type="evidence" value="ECO:0007669"/>
    <property type="project" value="UniProtKB-SubCell"/>
</dbReference>
<keyword evidence="8" id="KW-0969">Cilium</keyword>
<evidence type="ECO:0000256" key="1">
    <source>
        <dbReference type="ARBA" id="ARBA00022475"/>
    </source>
</evidence>
<organism evidence="8 9">
    <name type="scientific">Fontimonas thermophila</name>
    <dbReference type="NCBI Taxonomy" id="1076937"/>
    <lineage>
        <taxon>Bacteria</taxon>
        <taxon>Pseudomonadati</taxon>
        <taxon>Pseudomonadota</taxon>
        <taxon>Gammaproteobacteria</taxon>
        <taxon>Nevskiales</taxon>
        <taxon>Nevskiaceae</taxon>
        <taxon>Fontimonas</taxon>
    </lineage>
</organism>
<dbReference type="RefSeq" id="WP_091532687.1">
    <property type="nucleotide sequence ID" value="NZ_FOOC01000004.1"/>
</dbReference>
<evidence type="ECO:0000256" key="4">
    <source>
        <dbReference type="ARBA" id="ARBA00023136"/>
    </source>
</evidence>
<sequence length="146" mass="15168">MTRDAPGFFLRRSVCAVFGVGVPGVGMAGEPAAAVPAAGVWEMLGSLLFVLAIVFALAWLVRALQGARFARGATLQIQGGLRLGAKESVVLLQVGEQQFLLGVAPGSVQLLHRFEQPVIPAQPGASPPLSAFAERLRQALGGKSLP</sequence>
<dbReference type="STRING" id="1076937.SAMN04488120_104115"/>
<dbReference type="Proteomes" id="UP000199771">
    <property type="component" value="Unassembled WGS sequence"/>
</dbReference>
<keyword evidence="8" id="KW-0966">Cell projection</keyword>
<dbReference type="InterPro" id="IPR022781">
    <property type="entry name" value="Flagellar_biosynth_FliO"/>
</dbReference>
<evidence type="ECO:0000313" key="9">
    <source>
        <dbReference type="Proteomes" id="UP000199771"/>
    </source>
</evidence>
<comment type="similarity">
    <text evidence="6 7">Belongs to the FliO/MopB family.</text>
</comment>
<keyword evidence="1 7" id="KW-1003">Cell membrane</keyword>
<evidence type="ECO:0000256" key="3">
    <source>
        <dbReference type="ARBA" id="ARBA00022989"/>
    </source>
</evidence>
<evidence type="ECO:0000256" key="6">
    <source>
        <dbReference type="ARBA" id="ARBA00037937"/>
    </source>
</evidence>
<keyword evidence="8" id="KW-0282">Flagellum</keyword>
<dbReference type="NCBIfam" id="TIGR03500">
    <property type="entry name" value="FliO_TIGR"/>
    <property type="match status" value="1"/>
</dbReference>
<protein>
    <recommendedName>
        <fullName evidence="7">Flagellar protein</fullName>
    </recommendedName>
</protein>
<name>A0A1I2ITJ3_9GAMM</name>
<dbReference type="EMBL" id="FOOC01000004">
    <property type="protein sequence ID" value="SFF43831.1"/>
    <property type="molecule type" value="Genomic_DNA"/>
</dbReference>
<keyword evidence="4 7" id="KW-0472">Membrane</keyword>
<evidence type="ECO:0000256" key="7">
    <source>
        <dbReference type="RuleBase" id="RU362064"/>
    </source>
</evidence>
<feature type="transmembrane region" description="Helical" evidence="7">
    <location>
        <begin position="44"/>
        <end position="61"/>
    </location>
</feature>
<dbReference type="PANTHER" id="PTHR38766">
    <property type="entry name" value="FLAGELLAR PROTEIN FLIO"/>
    <property type="match status" value="1"/>
</dbReference>
<evidence type="ECO:0000256" key="5">
    <source>
        <dbReference type="ARBA" id="ARBA00023143"/>
    </source>
</evidence>
<dbReference type="Pfam" id="PF04347">
    <property type="entry name" value="FliO"/>
    <property type="match status" value="1"/>
</dbReference>
<dbReference type="PANTHER" id="PTHR38766:SF1">
    <property type="entry name" value="FLAGELLAR PROTEIN FLIO"/>
    <property type="match status" value="1"/>
</dbReference>
<comment type="subcellular location">
    <subcellularLocation>
        <location evidence="7">Cell membrane</location>
    </subcellularLocation>
    <subcellularLocation>
        <location evidence="7">Bacterial flagellum basal body</location>
    </subcellularLocation>
</comment>
<proteinExistence type="inferred from homology"/>
<evidence type="ECO:0000256" key="2">
    <source>
        <dbReference type="ARBA" id="ARBA00022692"/>
    </source>
</evidence>
<evidence type="ECO:0000313" key="8">
    <source>
        <dbReference type="EMBL" id="SFF43831.1"/>
    </source>
</evidence>
<keyword evidence="2 7" id="KW-0812">Transmembrane</keyword>
<dbReference type="GO" id="GO:0044781">
    <property type="term" value="P:bacterial-type flagellum organization"/>
    <property type="evidence" value="ECO:0007669"/>
    <property type="project" value="UniProtKB-UniRule"/>
</dbReference>
<dbReference type="OrthoDB" id="5741235at2"/>
<gene>
    <name evidence="8" type="ORF">SAMN04488120_104115</name>
</gene>
<dbReference type="AlphaFoldDB" id="A0A1I2ITJ3"/>
<dbReference type="InterPro" id="IPR052205">
    <property type="entry name" value="FliO/MopB"/>
</dbReference>
<accession>A0A1I2ITJ3</accession>
<keyword evidence="5 7" id="KW-0975">Bacterial flagellum</keyword>
<keyword evidence="3 7" id="KW-1133">Transmembrane helix</keyword>